<protein>
    <recommendedName>
        <fullName evidence="4">Peptidylprolyl isomerase</fullName>
    </recommendedName>
</protein>
<feature type="chain" id="PRO_5045195873" description="Peptidylprolyl isomerase" evidence="1">
    <location>
        <begin position="21"/>
        <end position="141"/>
    </location>
</feature>
<dbReference type="EMBL" id="CAUYUJ010005259">
    <property type="protein sequence ID" value="CAK0812968.1"/>
    <property type="molecule type" value="Genomic_DNA"/>
</dbReference>
<keyword evidence="3" id="KW-1185">Reference proteome</keyword>
<evidence type="ECO:0000256" key="1">
    <source>
        <dbReference type="SAM" id="SignalP"/>
    </source>
</evidence>
<dbReference type="Proteomes" id="UP001189429">
    <property type="component" value="Unassembled WGS sequence"/>
</dbReference>
<organism evidence="2 3">
    <name type="scientific">Prorocentrum cordatum</name>
    <dbReference type="NCBI Taxonomy" id="2364126"/>
    <lineage>
        <taxon>Eukaryota</taxon>
        <taxon>Sar</taxon>
        <taxon>Alveolata</taxon>
        <taxon>Dinophyceae</taxon>
        <taxon>Prorocentrales</taxon>
        <taxon>Prorocentraceae</taxon>
        <taxon>Prorocentrum</taxon>
    </lineage>
</organism>
<proteinExistence type="predicted"/>
<sequence length="141" mass="15120">MLRPALWLAVAAAGPGAASGLHAERQFAEDLSEGAQLEFRAAPPLAGRGSVNHTAEAPALKRIHLISITTQGSCEALELFQRAGGGLPGLSEPLRFTVEGRTILTDPDSEFKRQQVRCLFSENFSEQDASEVEGKRAGLFF</sequence>
<gene>
    <name evidence="2" type="ORF">PCOR1329_LOCUS17066</name>
</gene>
<evidence type="ECO:0000313" key="3">
    <source>
        <dbReference type="Proteomes" id="UP001189429"/>
    </source>
</evidence>
<feature type="signal peptide" evidence="1">
    <location>
        <begin position="1"/>
        <end position="20"/>
    </location>
</feature>
<name>A0ABN9R4W8_9DINO</name>
<keyword evidence="1" id="KW-0732">Signal</keyword>
<reference evidence="2" key="1">
    <citation type="submission" date="2023-10" db="EMBL/GenBank/DDBJ databases">
        <authorList>
            <person name="Chen Y."/>
            <person name="Shah S."/>
            <person name="Dougan E. K."/>
            <person name="Thang M."/>
            <person name="Chan C."/>
        </authorList>
    </citation>
    <scope>NUCLEOTIDE SEQUENCE [LARGE SCALE GENOMIC DNA]</scope>
</reference>
<evidence type="ECO:0000313" key="2">
    <source>
        <dbReference type="EMBL" id="CAK0812968.1"/>
    </source>
</evidence>
<comment type="caution">
    <text evidence="2">The sequence shown here is derived from an EMBL/GenBank/DDBJ whole genome shotgun (WGS) entry which is preliminary data.</text>
</comment>
<accession>A0ABN9R4W8</accession>
<evidence type="ECO:0008006" key="4">
    <source>
        <dbReference type="Google" id="ProtNLM"/>
    </source>
</evidence>